<evidence type="ECO:0000313" key="7">
    <source>
        <dbReference type="EMBL" id="MDA7028181.1"/>
    </source>
</evidence>
<evidence type="ECO:0000256" key="3">
    <source>
        <dbReference type="ARBA" id="ARBA00023235"/>
    </source>
</evidence>
<dbReference type="PROSITE" id="PS01129">
    <property type="entry name" value="PSI_RLU"/>
    <property type="match status" value="1"/>
</dbReference>
<comment type="similarity">
    <text evidence="2 5">Belongs to the pseudouridine synthase RluA family.</text>
</comment>
<dbReference type="EC" id="5.4.99.-" evidence="5"/>
<dbReference type="NCBIfam" id="TIGR00005">
    <property type="entry name" value="rluA_subfam"/>
    <property type="match status" value="1"/>
</dbReference>
<keyword evidence="8" id="KW-1185">Reference proteome</keyword>
<accession>A0ABT4X7B3</accession>
<reference evidence="7 8" key="1">
    <citation type="submission" date="2023-01" db="EMBL/GenBank/DDBJ databases">
        <title>Bacillus changyiensis sp. nov., isolated from a coastal deposit.</title>
        <authorList>
            <person name="Xiao G."/>
            <person name="Lai Q."/>
            <person name="Hu Z."/>
            <person name="Shao Z."/>
        </authorList>
    </citation>
    <scope>NUCLEOTIDE SEQUENCE [LARGE SCALE GENOMIC DNA]</scope>
    <source>
        <strain evidence="7 8">CLL-7-23</strain>
    </source>
</reference>
<dbReference type="RefSeq" id="WP_271341996.1">
    <property type="nucleotide sequence ID" value="NZ_JAQKAB010000013.1"/>
</dbReference>
<dbReference type="CDD" id="cd02869">
    <property type="entry name" value="PseudoU_synth_RluA_like"/>
    <property type="match status" value="1"/>
</dbReference>
<feature type="domain" description="RNA-binding S4" evidence="6">
    <location>
        <begin position="19"/>
        <end position="82"/>
    </location>
</feature>
<evidence type="ECO:0000313" key="8">
    <source>
        <dbReference type="Proteomes" id="UP001211894"/>
    </source>
</evidence>
<evidence type="ECO:0000259" key="6">
    <source>
        <dbReference type="SMART" id="SM00363"/>
    </source>
</evidence>
<dbReference type="InterPro" id="IPR006145">
    <property type="entry name" value="PsdUridine_synth_RsuA/RluA"/>
</dbReference>
<name>A0ABT4X7B3_9BACI</name>
<comment type="catalytic activity">
    <reaction evidence="1 5">
        <text>a uridine in RNA = a pseudouridine in RNA</text>
        <dbReference type="Rhea" id="RHEA:48348"/>
        <dbReference type="Rhea" id="RHEA-COMP:12068"/>
        <dbReference type="Rhea" id="RHEA-COMP:12069"/>
        <dbReference type="ChEBI" id="CHEBI:65314"/>
        <dbReference type="ChEBI" id="CHEBI:65315"/>
    </reaction>
</comment>
<dbReference type="InterPro" id="IPR006224">
    <property type="entry name" value="PsdUridine_synth_RluA-like_CS"/>
</dbReference>
<proteinExistence type="inferred from homology"/>
<protein>
    <recommendedName>
        <fullName evidence="5">Pseudouridine synthase</fullName>
        <ecNumber evidence="5">5.4.99.-</ecNumber>
    </recommendedName>
</protein>
<dbReference type="InterPro" id="IPR050188">
    <property type="entry name" value="RluA_PseudoU_synthase"/>
</dbReference>
<dbReference type="InterPro" id="IPR020103">
    <property type="entry name" value="PsdUridine_synth_cat_dom_sf"/>
</dbReference>
<dbReference type="SMART" id="SM00363">
    <property type="entry name" value="S4"/>
    <property type="match status" value="1"/>
</dbReference>
<dbReference type="Proteomes" id="UP001211894">
    <property type="component" value="Unassembled WGS sequence"/>
</dbReference>
<organism evidence="7 8">
    <name type="scientific">Bacillus changyiensis</name>
    <dbReference type="NCBI Taxonomy" id="3004103"/>
    <lineage>
        <taxon>Bacteria</taxon>
        <taxon>Bacillati</taxon>
        <taxon>Bacillota</taxon>
        <taxon>Bacilli</taxon>
        <taxon>Bacillales</taxon>
        <taxon>Bacillaceae</taxon>
        <taxon>Bacillus</taxon>
    </lineage>
</organism>
<dbReference type="SUPFAM" id="SSF55120">
    <property type="entry name" value="Pseudouridine synthase"/>
    <property type="match status" value="1"/>
</dbReference>
<dbReference type="PROSITE" id="PS50889">
    <property type="entry name" value="S4"/>
    <property type="match status" value="1"/>
</dbReference>
<dbReference type="Pfam" id="PF00849">
    <property type="entry name" value="PseudoU_synth_2"/>
    <property type="match status" value="1"/>
</dbReference>
<dbReference type="InterPro" id="IPR002942">
    <property type="entry name" value="S4_RNA-bd"/>
</dbReference>
<comment type="function">
    <text evidence="5">Responsible for synthesis of pseudouridine from uracil.</text>
</comment>
<evidence type="ECO:0000256" key="4">
    <source>
        <dbReference type="PROSITE-ProRule" id="PRU00182"/>
    </source>
</evidence>
<evidence type="ECO:0000256" key="2">
    <source>
        <dbReference type="ARBA" id="ARBA00010876"/>
    </source>
</evidence>
<dbReference type="PANTHER" id="PTHR21600:SF71">
    <property type="entry name" value="PSEUDOURIDINE SYNTHASE"/>
    <property type="match status" value="1"/>
</dbReference>
<dbReference type="Gene3D" id="3.30.2350.10">
    <property type="entry name" value="Pseudouridine synthase"/>
    <property type="match status" value="1"/>
</dbReference>
<dbReference type="EMBL" id="JAQKAB010000013">
    <property type="protein sequence ID" value="MDA7028181.1"/>
    <property type="molecule type" value="Genomic_DNA"/>
</dbReference>
<keyword evidence="4" id="KW-0694">RNA-binding</keyword>
<sequence>MHQQNNKLIFRFQNENNREHLFSFLKKATKASKPVIQYWTQHQKITINQKTETQNLLLKSGDKIEIDLRENEESDIIPEYGECSVLFEDEHMLIVNKPPGIATHPNDKGQTGTLSNIIAFYYQANGEKRKVRHIHRLDKDTSGAVVFAKHRLAQIILDEQLERKELSRTYLAIAKGKFKKQTGTINHAIGRDRHHPVRRRVSPTGKSAITHYVIKGYQQKNNISFCELQLETGRTHQIRVHLANLGHPLLGDTLYGGSTKLFQRQALHAAKIRVTHPITGEKLVVKAPMPDDLKVATEQLFDKVKI</sequence>
<evidence type="ECO:0000256" key="5">
    <source>
        <dbReference type="RuleBase" id="RU362028"/>
    </source>
</evidence>
<evidence type="ECO:0000256" key="1">
    <source>
        <dbReference type="ARBA" id="ARBA00000073"/>
    </source>
</evidence>
<comment type="caution">
    <text evidence="7">The sequence shown here is derived from an EMBL/GenBank/DDBJ whole genome shotgun (WGS) entry which is preliminary data.</text>
</comment>
<dbReference type="PANTHER" id="PTHR21600">
    <property type="entry name" value="MITOCHONDRIAL RNA PSEUDOURIDINE SYNTHASE"/>
    <property type="match status" value="1"/>
</dbReference>
<keyword evidence="3 5" id="KW-0413">Isomerase</keyword>
<dbReference type="InterPro" id="IPR006225">
    <property type="entry name" value="PsdUridine_synth_RluC/D"/>
</dbReference>
<gene>
    <name evidence="7" type="ORF">PJ311_16530</name>
</gene>